<feature type="compositionally biased region" description="Low complexity" evidence="1">
    <location>
        <begin position="69"/>
        <end position="83"/>
    </location>
</feature>
<reference evidence="2 3" key="1">
    <citation type="journal article" date="2017" name="Mycologia">
        <title>Bifiguratus adelaidae, gen. et sp. nov., a new member of Mucoromycotina in endophytic and soil-dwelling habitats.</title>
        <authorList>
            <person name="Torres-Cruz T.J."/>
            <person name="Billingsley Tobias T.L."/>
            <person name="Almatruk M."/>
            <person name="Hesse C."/>
            <person name="Kuske C.R."/>
            <person name="Desiro A."/>
            <person name="Benucci G.M."/>
            <person name="Bonito G."/>
            <person name="Stajich J.E."/>
            <person name="Dunlap C."/>
            <person name="Arnold A.E."/>
            <person name="Porras-Alfaro A."/>
        </authorList>
    </citation>
    <scope>NUCLEOTIDE SEQUENCE [LARGE SCALE GENOMIC DNA]</scope>
    <source>
        <strain evidence="2 3">AZ0501</strain>
    </source>
</reference>
<evidence type="ECO:0000256" key="1">
    <source>
        <dbReference type="SAM" id="MobiDB-lite"/>
    </source>
</evidence>
<feature type="compositionally biased region" description="Polar residues" evidence="1">
    <location>
        <begin position="45"/>
        <end position="59"/>
    </location>
</feature>
<dbReference type="Proteomes" id="UP000242875">
    <property type="component" value="Unassembled WGS sequence"/>
</dbReference>
<name>A0A261XTJ1_9FUNG</name>
<proteinExistence type="predicted"/>
<dbReference type="AlphaFoldDB" id="A0A261XTJ1"/>
<dbReference type="EMBL" id="MVBO01000265">
    <property type="protein sequence ID" value="OZJ01685.1"/>
    <property type="molecule type" value="Genomic_DNA"/>
</dbReference>
<organism evidence="2 3">
    <name type="scientific">Bifiguratus adelaidae</name>
    <dbReference type="NCBI Taxonomy" id="1938954"/>
    <lineage>
        <taxon>Eukaryota</taxon>
        <taxon>Fungi</taxon>
        <taxon>Fungi incertae sedis</taxon>
        <taxon>Mucoromycota</taxon>
        <taxon>Mucoromycotina</taxon>
        <taxon>Endogonomycetes</taxon>
        <taxon>Endogonales</taxon>
        <taxon>Endogonales incertae sedis</taxon>
        <taxon>Bifiguratus</taxon>
    </lineage>
</organism>
<sequence length="166" mass="19208">MSETVQPKPSSPRPIKRIDPSRSTTIPLSHSLDFETRVYEHPSSHYLTTNRRSSSQSSYEDVDVGLDESNSSVSSSYSRSPHSFRTSIHPFPSVYHPPYPVLMMTKQHGFMWNEEVFVQRRKSIFYDDGEDEDDGGDPRQESGYHRPFEQVVEIKLEEGEIDIWPQ</sequence>
<gene>
    <name evidence="2" type="ORF">BZG36_05356</name>
</gene>
<feature type="region of interest" description="Disordered" evidence="1">
    <location>
        <begin position="127"/>
        <end position="147"/>
    </location>
</feature>
<accession>A0A261XTJ1</accession>
<keyword evidence="3" id="KW-1185">Reference proteome</keyword>
<feature type="region of interest" description="Disordered" evidence="1">
    <location>
        <begin position="1"/>
        <end position="29"/>
    </location>
</feature>
<feature type="compositionally biased region" description="Basic and acidic residues" evidence="1">
    <location>
        <begin position="136"/>
        <end position="147"/>
    </location>
</feature>
<evidence type="ECO:0000313" key="3">
    <source>
        <dbReference type="Proteomes" id="UP000242875"/>
    </source>
</evidence>
<feature type="region of interest" description="Disordered" evidence="1">
    <location>
        <begin position="43"/>
        <end position="83"/>
    </location>
</feature>
<protein>
    <submittedName>
        <fullName evidence="2">Uncharacterized protein</fullName>
    </submittedName>
</protein>
<comment type="caution">
    <text evidence="2">The sequence shown here is derived from an EMBL/GenBank/DDBJ whole genome shotgun (WGS) entry which is preliminary data.</text>
</comment>
<evidence type="ECO:0000313" key="2">
    <source>
        <dbReference type="EMBL" id="OZJ01685.1"/>
    </source>
</evidence>